<evidence type="ECO:0000313" key="1">
    <source>
        <dbReference type="EMBL" id="TLD43148.1"/>
    </source>
</evidence>
<sequence>MTGRISLDTNIVIRLFKDDPKIIKTLVTVSTFCLPFDYTMWQRELSGLISRLQS</sequence>
<evidence type="ECO:0000313" key="2">
    <source>
        <dbReference type="Proteomes" id="UP000319783"/>
    </source>
</evidence>
<gene>
    <name evidence="1" type="ORF">JETT_0583</name>
</gene>
<dbReference type="EMBL" id="SULG01000007">
    <property type="protein sequence ID" value="TLD43148.1"/>
    <property type="molecule type" value="Genomic_DNA"/>
</dbReference>
<organism evidence="1 2">
    <name type="scientific">Candidatus Jettenia ecosi</name>
    <dbReference type="NCBI Taxonomy" id="2494326"/>
    <lineage>
        <taxon>Bacteria</taxon>
        <taxon>Pseudomonadati</taxon>
        <taxon>Planctomycetota</taxon>
        <taxon>Candidatus Brocadiia</taxon>
        <taxon>Candidatus Brocadiales</taxon>
        <taxon>Candidatus Brocadiaceae</taxon>
        <taxon>Candidatus Jettenia</taxon>
    </lineage>
</organism>
<dbReference type="Proteomes" id="UP000319783">
    <property type="component" value="Unassembled WGS sequence"/>
</dbReference>
<dbReference type="AlphaFoldDB" id="A0A533QEH5"/>
<accession>A0A533QEH5</accession>
<name>A0A533QEH5_9BACT</name>
<proteinExistence type="predicted"/>
<comment type="caution">
    <text evidence="1">The sequence shown here is derived from an EMBL/GenBank/DDBJ whole genome shotgun (WGS) entry which is preliminary data.</text>
</comment>
<protein>
    <submittedName>
        <fullName evidence="1">Uncharacterized protein</fullName>
    </submittedName>
</protein>
<reference evidence="1 2" key="1">
    <citation type="submission" date="2019-04" db="EMBL/GenBank/DDBJ databases">
        <title>Genome of a novel bacterium Candidatus Jettenia ecosi reconstructed from metagenome of an anammox bioreactor.</title>
        <authorList>
            <person name="Mardanov A.V."/>
            <person name="Beletsky A.V."/>
            <person name="Ravin N.V."/>
            <person name="Botchkova E.A."/>
            <person name="Litti Y.V."/>
            <person name="Nozhevnikova A.N."/>
        </authorList>
    </citation>
    <scope>NUCLEOTIDE SEQUENCE [LARGE SCALE GENOMIC DNA]</scope>
    <source>
        <strain evidence="1">J2</strain>
    </source>
</reference>